<dbReference type="AlphaFoldDB" id="A3V7H1"/>
<evidence type="ECO:0000256" key="1">
    <source>
        <dbReference type="SAM" id="Phobius"/>
    </source>
</evidence>
<gene>
    <name evidence="2" type="ORF">SKA53_08776</name>
</gene>
<keyword evidence="1" id="KW-1133">Transmembrane helix</keyword>
<protein>
    <recommendedName>
        <fullName evidence="4">DUF3329 domain-containing protein</fullName>
    </recommendedName>
</protein>
<dbReference type="STRING" id="314232.SKA53_08776"/>
<keyword evidence="1" id="KW-0472">Membrane</keyword>
<organism evidence="2 3">
    <name type="scientific">Yoonia vestfoldensis SKA53</name>
    <dbReference type="NCBI Taxonomy" id="314232"/>
    <lineage>
        <taxon>Bacteria</taxon>
        <taxon>Pseudomonadati</taxon>
        <taxon>Pseudomonadota</taxon>
        <taxon>Alphaproteobacteria</taxon>
        <taxon>Rhodobacterales</taxon>
        <taxon>Paracoccaceae</taxon>
        <taxon>Yoonia</taxon>
    </lineage>
</organism>
<dbReference type="RefSeq" id="WP_007205707.1">
    <property type="nucleotide sequence ID" value="NZ_CH672414.1"/>
</dbReference>
<dbReference type="EMBL" id="AAMS01000006">
    <property type="protein sequence ID" value="EAQ06187.1"/>
    <property type="molecule type" value="Genomic_DNA"/>
</dbReference>
<evidence type="ECO:0000313" key="2">
    <source>
        <dbReference type="EMBL" id="EAQ06187.1"/>
    </source>
</evidence>
<proteinExistence type="predicted"/>
<dbReference type="Proteomes" id="UP000004507">
    <property type="component" value="Unassembled WGS sequence"/>
</dbReference>
<keyword evidence="3" id="KW-1185">Reference proteome</keyword>
<sequence length="64" mass="7529">MRLIDPHHPFYRPAWRRYLIVAAPFVWAGVEWSSGNTTWAFLFAAIGGYLAWHLVLNWRPDSKD</sequence>
<dbReference type="HOGENOM" id="CLU_185305_1_0_5"/>
<evidence type="ECO:0000313" key="3">
    <source>
        <dbReference type="Proteomes" id="UP000004507"/>
    </source>
</evidence>
<feature type="transmembrane region" description="Helical" evidence="1">
    <location>
        <begin position="39"/>
        <end position="58"/>
    </location>
</feature>
<name>A3V7H1_9RHOB</name>
<accession>A3V7H1</accession>
<comment type="caution">
    <text evidence="2">The sequence shown here is derived from an EMBL/GenBank/DDBJ whole genome shotgun (WGS) entry which is preliminary data.</text>
</comment>
<keyword evidence="1" id="KW-0812">Transmembrane</keyword>
<evidence type="ECO:0008006" key="4">
    <source>
        <dbReference type="Google" id="ProtNLM"/>
    </source>
</evidence>
<reference evidence="2 3" key="1">
    <citation type="submission" date="2006-01" db="EMBL/GenBank/DDBJ databases">
        <authorList>
            <person name="Hagstrom A."/>
            <person name="Ferriera S."/>
            <person name="Johnson J."/>
            <person name="Kravitz S."/>
            <person name="Halpern A."/>
            <person name="Remington K."/>
            <person name="Beeson K."/>
            <person name="Tran B."/>
            <person name="Rogers Y.-H."/>
            <person name="Friedman R."/>
            <person name="Venter J.C."/>
        </authorList>
    </citation>
    <scope>NUCLEOTIDE SEQUENCE [LARGE SCALE GENOMIC DNA]</scope>
    <source>
        <strain evidence="2 3">SKA53</strain>
    </source>
</reference>
<dbReference type="OrthoDB" id="7362327at2"/>